<comment type="caution">
    <text evidence="2">The sequence shown here is derived from an EMBL/GenBank/DDBJ whole genome shotgun (WGS) entry which is preliminary data.</text>
</comment>
<evidence type="ECO:0000313" key="3">
    <source>
        <dbReference type="Proteomes" id="UP000622580"/>
    </source>
</evidence>
<accession>A0A941D1U9</accession>
<dbReference type="Proteomes" id="UP000622580">
    <property type="component" value="Unassembled WGS sequence"/>
</dbReference>
<sequence>MKRRLSLALLMAVCATGAHAAPAWRVQQSCALKRYLGATPAFAGAWGRDTSQVSYGSRSPTSAWREEPAARLSYTNAMASGRAFADRAADLLARRQRITHDEALRVIGADHGPWPEVTEAKCAALERRAAR</sequence>
<gene>
    <name evidence="2" type="ORF">JKL49_15105</name>
</gene>
<reference evidence="2" key="1">
    <citation type="submission" date="2021-04" db="EMBL/GenBank/DDBJ databases">
        <title>Draft genome assembly of strain Phenylobacterium sp. 20VBR1 using MiniION and Illumina platforms.</title>
        <authorList>
            <person name="Thomas F.A."/>
            <person name="Krishnan K.P."/>
            <person name="Sinha R.K."/>
        </authorList>
    </citation>
    <scope>NUCLEOTIDE SEQUENCE</scope>
    <source>
        <strain evidence="2">20VBR1</strain>
    </source>
</reference>
<evidence type="ECO:0000313" key="2">
    <source>
        <dbReference type="EMBL" id="MBR7620720.1"/>
    </source>
</evidence>
<keyword evidence="3" id="KW-1185">Reference proteome</keyword>
<feature type="chain" id="PRO_5037636821" evidence="1">
    <location>
        <begin position="21"/>
        <end position="131"/>
    </location>
</feature>
<dbReference type="EMBL" id="JAGSGD010000001">
    <property type="protein sequence ID" value="MBR7620720.1"/>
    <property type="molecule type" value="Genomic_DNA"/>
</dbReference>
<proteinExistence type="predicted"/>
<evidence type="ECO:0000256" key="1">
    <source>
        <dbReference type="SAM" id="SignalP"/>
    </source>
</evidence>
<organism evidence="2 3">
    <name type="scientific">Phenylobacterium glaciei</name>
    <dbReference type="NCBI Taxonomy" id="2803784"/>
    <lineage>
        <taxon>Bacteria</taxon>
        <taxon>Pseudomonadati</taxon>
        <taxon>Pseudomonadota</taxon>
        <taxon>Alphaproteobacteria</taxon>
        <taxon>Caulobacterales</taxon>
        <taxon>Caulobacteraceae</taxon>
        <taxon>Phenylobacterium</taxon>
    </lineage>
</organism>
<feature type="signal peptide" evidence="1">
    <location>
        <begin position="1"/>
        <end position="20"/>
    </location>
</feature>
<dbReference type="AlphaFoldDB" id="A0A941D1U9"/>
<protein>
    <submittedName>
        <fullName evidence="2">Uncharacterized protein</fullName>
    </submittedName>
</protein>
<dbReference type="RefSeq" id="WP_215341446.1">
    <property type="nucleotide sequence ID" value="NZ_JAGSGD010000001.1"/>
</dbReference>
<keyword evidence="1" id="KW-0732">Signal</keyword>
<name>A0A941D1U9_9CAUL</name>